<evidence type="ECO:0000256" key="7">
    <source>
        <dbReference type="ARBA" id="ARBA00023033"/>
    </source>
</evidence>
<dbReference type="Gene3D" id="3.20.20.70">
    <property type="entry name" value="Aldolase class I"/>
    <property type="match status" value="1"/>
</dbReference>
<gene>
    <name evidence="10" type="ORF">GCM10022394_15230</name>
</gene>
<sequence>MQRRLCERLGIRHPLVQAPMAGATPPELVAAVSRAGALGSLAAGYLSGEQIYHACRDIRSATSHPFSVNLFVPSKITAEPEEIAAAHRALRPLAQHLELDPLPLPEQPAPGFDEQFSAILEANVPIVSFTFGILSQAEITALKARHTFIIGTATSKDEACHLEAAGVDAIVVQGGEAGGHRGSFSARQAASPQSLLTLLPEVSAQVSLPVIAAGGIMNGQGMAAAMAMGAAAVQLGTAFLFTPEAGINAAYRRALLAARGEDTRLTRVFSGKLARGINNTMMRQLAEAAIAPYPMQHLLTQPLRQAAARQDNEDYLSLWAGEGVAMGRVLPATELVALLMDELQSAISQPEQELVDV</sequence>
<evidence type="ECO:0000256" key="5">
    <source>
        <dbReference type="ARBA" id="ARBA00022643"/>
    </source>
</evidence>
<dbReference type="Pfam" id="PF03060">
    <property type="entry name" value="NMO"/>
    <property type="match status" value="1"/>
</dbReference>
<comment type="similarity">
    <text evidence="2">Belongs to the nitronate monooxygenase family. NMO class I subfamily.</text>
</comment>
<accession>A0ABP6VM30</accession>
<evidence type="ECO:0000256" key="1">
    <source>
        <dbReference type="ARBA" id="ARBA00001917"/>
    </source>
</evidence>
<proteinExistence type="inferred from homology"/>
<comment type="cofactor">
    <cofactor evidence="1">
        <name>FMN</name>
        <dbReference type="ChEBI" id="CHEBI:58210"/>
    </cofactor>
</comment>
<keyword evidence="4" id="KW-0285">Flavoprotein</keyword>
<keyword evidence="6" id="KW-0560">Oxidoreductase</keyword>
<comment type="catalytic activity">
    <reaction evidence="9">
        <text>3 propionate 3-nitronate + 3 O2 + H2O = 3 3-oxopropanoate + 2 nitrate + nitrite + H2O2 + 3 H(+)</text>
        <dbReference type="Rhea" id="RHEA:57332"/>
        <dbReference type="ChEBI" id="CHEBI:15377"/>
        <dbReference type="ChEBI" id="CHEBI:15378"/>
        <dbReference type="ChEBI" id="CHEBI:15379"/>
        <dbReference type="ChEBI" id="CHEBI:16240"/>
        <dbReference type="ChEBI" id="CHEBI:16301"/>
        <dbReference type="ChEBI" id="CHEBI:17632"/>
        <dbReference type="ChEBI" id="CHEBI:33190"/>
        <dbReference type="ChEBI" id="CHEBI:136067"/>
    </reaction>
</comment>
<organism evidence="10 11">
    <name type="scientific">Zobellella aerophila</name>
    <dbReference type="NCBI Taxonomy" id="870480"/>
    <lineage>
        <taxon>Bacteria</taxon>
        <taxon>Pseudomonadati</taxon>
        <taxon>Pseudomonadota</taxon>
        <taxon>Gammaproteobacteria</taxon>
        <taxon>Aeromonadales</taxon>
        <taxon>Aeromonadaceae</taxon>
        <taxon>Zobellella</taxon>
    </lineage>
</organism>
<keyword evidence="3" id="KW-0216">Detoxification</keyword>
<evidence type="ECO:0000313" key="11">
    <source>
        <dbReference type="Proteomes" id="UP001500795"/>
    </source>
</evidence>
<dbReference type="PANTHER" id="PTHR42747">
    <property type="entry name" value="NITRONATE MONOOXYGENASE-RELATED"/>
    <property type="match status" value="1"/>
</dbReference>
<dbReference type="InterPro" id="IPR013785">
    <property type="entry name" value="Aldolase_TIM"/>
</dbReference>
<evidence type="ECO:0000256" key="6">
    <source>
        <dbReference type="ARBA" id="ARBA00023002"/>
    </source>
</evidence>
<protein>
    <recommendedName>
        <fullName evidence="8">Propionate 3-nitronate monooxygenase</fullName>
    </recommendedName>
</protein>
<keyword evidence="5" id="KW-0288">FMN</keyword>
<keyword evidence="11" id="KW-1185">Reference proteome</keyword>
<dbReference type="RefSeq" id="WP_344956541.1">
    <property type="nucleotide sequence ID" value="NZ_BAABCX010000002.1"/>
</dbReference>
<dbReference type="PANTHER" id="PTHR42747:SF3">
    <property type="entry name" value="NITRONATE MONOOXYGENASE-RELATED"/>
    <property type="match status" value="1"/>
</dbReference>
<evidence type="ECO:0000256" key="4">
    <source>
        <dbReference type="ARBA" id="ARBA00022630"/>
    </source>
</evidence>
<dbReference type="InterPro" id="IPR004136">
    <property type="entry name" value="NMO"/>
</dbReference>
<name>A0ABP6VM30_9GAMM</name>
<evidence type="ECO:0000313" key="10">
    <source>
        <dbReference type="EMBL" id="GAA3536607.1"/>
    </source>
</evidence>
<evidence type="ECO:0000256" key="9">
    <source>
        <dbReference type="ARBA" id="ARBA00049401"/>
    </source>
</evidence>
<dbReference type="Proteomes" id="UP001500795">
    <property type="component" value="Unassembled WGS sequence"/>
</dbReference>
<evidence type="ECO:0000256" key="2">
    <source>
        <dbReference type="ARBA" id="ARBA00009881"/>
    </source>
</evidence>
<evidence type="ECO:0000256" key="8">
    <source>
        <dbReference type="ARBA" id="ARBA00031155"/>
    </source>
</evidence>
<dbReference type="EMBL" id="BAABCX010000002">
    <property type="protein sequence ID" value="GAA3536607.1"/>
    <property type="molecule type" value="Genomic_DNA"/>
</dbReference>
<dbReference type="GO" id="GO:0004497">
    <property type="term" value="F:monooxygenase activity"/>
    <property type="evidence" value="ECO:0007669"/>
    <property type="project" value="UniProtKB-KW"/>
</dbReference>
<dbReference type="CDD" id="cd04730">
    <property type="entry name" value="NPD_like"/>
    <property type="match status" value="1"/>
</dbReference>
<dbReference type="SUPFAM" id="SSF51412">
    <property type="entry name" value="Inosine monophosphate dehydrogenase (IMPDH)"/>
    <property type="match status" value="1"/>
</dbReference>
<comment type="caution">
    <text evidence="10">The sequence shown here is derived from an EMBL/GenBank/DDBJ whole genome shotgun (WGS) entry which is preliminary data.</text>
</comment>
<evidence type="ECO:0000256" key="3">
    <source>
        <dbReference type="ARBA" id="ARBA00022575"/>
    </source>
</evidence>
<reference evidence="11" key="1">
    <citation type="journal article" date="2019" name="Int. J. Syst. Evol. Microbiol.">
        <title>The Global Catalogue of Microorganisms (GCM) 10K type strain sequencing project: providing services to taxonomists for standard genome sequencing and annotation.</title>
        <authorList>
            <consortium name="The Broad Institute Genomics Platform"/>
            <consortium name="The Broad Institute Genome Sequencing Center for Infectious Disease"/>
            <person name="Wu L."/>
            <person name="Ma J."/>
        </authorList>
    </citation>
    <scope>NUCLEOTIDE SEQUENCE [LARGE SCALE GENOMIC DNA]</scope>
    <source>
        <strain evidence="11">JCM 17110</strain>
    </source>
</reference>
<keyword evidence="7 10" id="KW-0503">Monooxygenase</keyword>